<dbReference type="InterPro" id="IPR029025">
    <property type="entry name" value="T3SS_substrate_exporter_C"/>
</dbReference>
<gene>
    <name evidence="3" type="ORF">DO021_05400</name>
    <name evidence="2" type="ORF">EYB58_07785</name>
</gene>
<dbReference type="Proteomes" id="UP000248798">
    <property type="component" value="Unassembled WGS sequence"/>
</dbReference>
<dbReference type="AlphaFoldDB" id="A0A328FFV0"/>
<dbReference type="Proteomes" id="UP000293902">
    <property type="component" value="Chromosome"/>
</dbReference>
<dbReference type="RefSeq" id="WP_111954484.1">
    <property type="nucleotide sequence ID" value="NZ_CP036313.1"/>
</dbReference>
<dbReference type="InterPro" id="IPR006135">
    <property type="entry name" value="T3SS_substrate_exporter"/>
</dbReference>
<dbReference type="PANTHER" id="PTHR30531">
    <property type="entry name" value="FLAGELLAR BIOSYNTHETIC PROTEIN FLHB"/>
    <property type="match status" value="1"/>
</dbReference>
<evidence type="ECO:0000313" key="3">
    <source>
        <dbReference type="EMBL" id="RAM03056.1"/>
    </source>
</evidence>
<dbReference type="GO" id="GO:0005886">
    <property type="term" value="C:plasma membrane"/>
    <property type="evidence" value="ECO:0007669"/>
    <property type="project" value="TreeGrafter"/>
</dbReference>
<sequence>MAPKDNKKKAIALKYDRLKDAAPTVTAKGQGKVAENIIALALAHGVPVKDDPDLVEVLASLDISQEIPAEIYVAVAELLAFVYGANAEEFKKKS</sequence>
<protein>
    <submittedName>
        <fullName evidence="3">Flagellar biosynthesis protein FlhB</fullName>
    </submittedName>
</protein>
<evidence type="ECO:0000313" key="5">
    <source>
        <dbReference type="Proteomes" id="UP000293902"/>
    </source>
</evidence>
<dbReference type="GO" id="GO:0009306">
    <property type="term" value="P:protein secretion"/>
    <property type="evidence" value="ECO:0007669"/>
    <property type="project" value="InterPro"/>
</dbReference>
<proteinExistence type="inferred from homology"/>
<dbReference type="Pfam" id="PF01312">
    <property type="entry name" value="Bac_export_2"/>
    <property type="match status" value="1"/>
</dbReference>
<keyword evidence="3" id="KW-0966">Cell projection</keyword>
<keyword evidence="3" id="KW-0969">Cilium</keyword>
<evidence type="ECO:0000313" key="2">
    <source>
        <dbReference type="EMBL" id="QBH12820.1"/>
    </source>
</evidence>
<evidence type="ECO:0000256" key="1">
    <source>
        <dbReference type="ARBA" id="ARBA00010690"/>
    </source>
</evidence>
<comment type="similarity">
    <text evidence="1">Belongs to the type III secretion exporter family.</text>
</comment>
<keyword evidence="3" id="KW-0282">Flagellum</keyword>
<dbReference type="EMBL" id="CP036313">
    <property type="protein sequence ID" value="QBH12820.1"/>
    <property type="molecule type" value="Genomic_DNA"/>
</dbReference>
<organism evidence="3 4">
    <name type="scientific">Desulfobacter hydrogenophilus</name>
    <dbReference type="NCBI Taxonomy" id="2291"/>
    <lineage>
        <taxon>Bacteria</taxon>
        <taxon>Pseudomonadati</taxon>
        <taxon>Thermodesulfobacteriota</taxon>
        <taxon>Desulfobacteria</taxon>
        <taxon>Desulfobacterales</taxon>
        <taxon>Desulfobacteraceae</taxon>
        <taxon>Desulfobacter</taxon>
    </lineage>
</organism>
<evidence type="ECO:0000313" key="4">
    <source>
        <dbReference type="Proteomes" id="UP000248798"/>
    </source>
</evidence>
<reference evidence="2 5" key="2">
    <citation type="submission" date="2019-02" db="EMBL/GenBank/DDBJ databases">
        <title>Complete genome sequence of Desulfobacter hydrogenophilus AcRS1.</title>
        <authorList>
            <person name="Marietou A."/>
            <person name="Lund M.B."/>
            <person name="Marshall I.P.G."/>
            <person name="Schreiber L."/>
            <person name="Jorgensen B."/>
        </authorList>
    </citation>
    <scope>NUCLEOTIDE SEQUENCE [LARGE SCALE GENOMIC DNA]</scope>
    <source>
        <strain evidence="2 5">AcRS1</strain>
    </source>
</reference>
<dbReference type="PANTHER" id="PTHR30531:SF12">
    <property type="entry name" value="FLAGELLAR BIOSYNTHETIC PROTEIN FLHB"/>
    <property type="match status" value="1"/>
</dbReference>
<keyword evidence="5" id="KW-1185">Reference proteome</keyword>
<dbReference type="OrthoDB" id="9807950at2"/>
<dbReference type="Gene3D" id="3.40.1690.10">
    <property type="entry name" value="secretion proteins EscU"/>
    <property type="match status" value="1"/>
</dbReference>
<name>A0A328FFV0_9BACT</name>
<dbReference type="EMBL" id="QLNI01000008">
    <property type="protein sequence ID" value="RAM03056.1"/>
    <property type="molecule type" value="Genomic_DNA"/>
</dbReference>
<dbReference type="SUPFAM" id="SSF160544">
    <property type="entry name" value="EscU C-terminal domain-like"/>
    <property type="match status" value="1"/>
</dbReference>
<accession>A0A328FFV0</accession>
<reference evidence="3 4" key="1">
    <citation type="submission" date="2018-06" db="EMBL/GenBank/DDBJ databases">
        <title>Complete Genome Sequence of Desulfobacter hydrogenophilus (DSM3380).</title>
        <authorList>
            <person name="Marietou A."/>
            <person name="Schreiber L."/>
            <person name="Marshall I."/>
            <person name="Jorgensen B."/>
        </authorList>
    </citation>
    <scope>NUCLEOTIDE SEQUENCE [LARGE SCALE GENOMIC DNA]</scope>
    <source>
        <strain evidence="3 4">DSM 3380</strain>
    </source>
</reference>